<dbReference type="EMBL" id="QKWP01000284">
    <property type="protein sequence ID" value="RIB22995.1"/>
    <property type="molecule type" value="Genomic_DNA"/>
</dbReference>
<organism evidence="1 2">
    <name type="scientific">Gigaspora rosea</name>
    <dbReference type="NCBI Taxonomy" id="44941"/>
    <lineage>
        <taxon>Eukaryota</taxon>
        <taxon>Fungi</taxon>
        <taxon>Fungi incertae sedis</taxon>
        <taxon>Mucoromycota</taxon>
        <taxon>Glomeromycotina</taxon>
        <taxon>Glomeromycetes</taxon>
        <taxon>Diversisporales</taxon>
        <taxon>Gigasporaceae</taxon>
        <taxon>Gigaspora</taxon>
    </lineage>
</organism>
<protein>
    <submittedName>
        <fullName evidence="1">Uncharacterized protein</fullName>
    </submittedName>
</protein>
<evidence type="ECO:0000313" key="2">
    <source>
        <dbReference type="Proteomes" id="UP000266673"/>
    </source>
</evidence>
<reference evidence="1 2" key="1">
    <citation type="submission" date="2018-06" db="EMBL/GenBank/DDBJ databases">
        <title>Comparative genomics reveals the genomic features of Rhizophagus irregularis, R. cerebriforme, R. diaphanum and Gigaspora rosea, and their symbiotic lifestyle signature.</title>
        <authorList>
            <person name="Morin E."/>
            <person name="San Clemente H."/>
            <person name="Chen E.C.H."/>
            <person name="De La Providencia I."/>
            <person name="Hainaut M."/>
            <person name="Kuo A."/>
            <person name="Kohler A."/>
            <person name="Murat C."/>
            <person name="Tang N."/>
            <person name="Roy S."/>
            <person name="Loubradou J."/>
            <person name="Henrissat B."/>
            <person name="Grigoriev I.V."/>
            <person name="Corradi N."/>
            <person name="Roux C."/>
            <person name="Martin F.M."/>
        </authorList>
    </citation>
    <scope>NUCLEOTIDE SEQUENCE [LARGE SCALE GENOMIC DNA]</scope>
    <source>
        <strain evidence="1 2">DAOM 194757</strain>
    </source>
</reference>
<proteinExistence type="predicted"/>
<comment type="caution">
    <text evidence="1">The sequence shown here is derived from an EMBL/GenBank/DDBJ whole genome shotgun (WGS) entry which is preliminary data.</text>
</comment>
<sequence length="325" mass="37694">MAGISNDKKGNERSSPCPTTQETIWVLLEGHISPCKLKIDLSQVSDLDDFKDVIKEIQVLKNVKPYDIVFLNHDDRNTPIQPGTLLKPLADNTTYTKPLVVSYPISDSSIVINFRFLCNTGTCRIPHSSGAWDLLRKKAKELFDSLSTAEIIFVVTENSNGQCNLEEIEERIEDEYLFMNLLTRTRPNESNQRILNLKIQTKGKKAFEDWTLKEVGNEIYKNHFNSIESMQELNLKEFPELDTYFSSEEIEYFVQQLKDKAFAFNNNFSSNEATLREYISIFMTIAVKHIRKYKDSTTVLKVKPELDLEVMAVWIMKLLFKMFRY</sequence>
<evidence type="ECO:0000313" key="1">
    <source>
        <dbReference type="EMBL" id="RIB22995.1"/>
    </source>
</evidence>
<accession>A0A397VKH0</accession>
<dbReference type="AlphaFoldDB" id="A0A397VKH0"/>
<gene>
    <name evidence="1" type="ORF">C2G38_922836</name>
</gene>
<name>A0A397VKH0_9GLOM</name>
<keyword evidence="2" id="KW-1185">Reference proteome</keyword>
<dbReference type="OrthoDB" id="2367745at2759"/>
<dbReference type="Proteomes" id="UP000266673">
    <property type="component" value="Unassembled WGS sequence"/>
</dbReference>